<name>A0ABS0L8N5_9BACT</name>
<comment type="caution">
    <text evidence="2">The sequence shown here is derived from an EMBL/GenBank/DDBJ whole genome shotgun (WGS) entry which is preliminary data.</text>
</comment>
<dbReference type="EMBL" id="JADWYK010000016">
    <property type="protein sequence ID" value="MBG8555737.1"/>
    <property type="molecule type" value="Genomic_DNA"/>
</dbReference>
<dbReference type="Gene3D" id="1.10.10.1820">
    <property type="entry name" value="BsuBI/PstI restriction endonuclease-like"/>
    <property type="match status" value="1"/>
</dbReference>
<accession>A0ABS0L8N5</accession>
<dbReference type="InterPro" id="IPR041962">
    <property type="entry name" value="BsuBI/PstI_N_sf"/>
</dbReference>
<evidence type="ECO:0000259" key="1">
    <source>
        <dbReference type="Pfam" id="PF17728"/>
    </source>
</evidence>
<organism evidence="2 3">
    <name type="scientific">Hymenobacter guriensis</name>
    <dbReference type="NCBI Taxonomy" id="2793065"/>
    <lineage>
        <taxon>Bacteria</taxon>
        <taxon>Pseudomonadati</taxon>
        <taxon>Bacteroidota</taxon>
        <taxon>Cytophagia</taxon>
        <taxon>Cytophagales</taxon>
        <taxon>Hymenobacteraceae</taxon>
        <taxon>Hymenobacter</taxon>
    </lineage>
</organism>
<dbReference type="Proteomes" id="UP000601099">
    <property type="component" value="Unassembled WGS sequence"/>
</dbReference>
<dbReference type="InterPro" id="IPR041454">
    <property type="entry name" value="BsuBI/PstI_N"/>
</dbReference>
<dbReference type="Pfam" id="PF17728">
    <property type="entry name" value="BsuBI_PstI_RE_N"/>
    <property type="match status" value="1"/>
</dbReference>
<evidence type="ECO:0000313" key="3">
    <source>
        <dbReference type="Proteomes" id="UP000601099"/>
    </source>
</evidence>
<reference evidence="2 3" key="1">
    <citation type="submission" date="2020-11" db="EMBL/GenBank/DDBJ databases">
        <title>Hymenobacter sp.</title>
        <authorList>
            <person name="Kim M.K."/>
        </authorList>
    </citation>
    <scope>NUCLEOTIDE SEQUENCE [LARGE SCALE GENOMIC DNA]</scope>
    <source>
        <strain evidence="2 3">BT594</strain>
    </source>
</reference>
<evidence type="ECO:0000313" key="2">
    <source>
        <dbReference type="EMBL" id="MBG8555737.1"/>
    </source>
</evidence>
<gene>
    <name evidence="2" type="ORF">I5L79_19490</name>
</gene>
<keyword evidence="3" id="KW-1185">Reference proteome</keyword>
<feature type="domain" description="BsuBI/PstI restriction endonuclease HTH" evidence="1">
    <location>
        <begin position="7"/>
        <end position="142"/>
    </location>
</feature>
<dbReference type="RefSeq" id="WP_196956757.1">
    <property type="nucleotide sequence ID" value="NZ_JADWYK010000016.1"/>
</dbReference>
<protein>
    <recommendedName>
        <fullName evidence="1">BsuBI/PstI restriction endonuclease HTH domain-containing protein</fullName>
    </recommendedName>
</protein>
<proteinExistence type="predicted"/>
<sequence length="169" mass="18293">MEFYHPRVSEAQQILAALALPGPLTTKLAGLTLLALAGVGPDTPWVQATNERKGMARGIRSFMRSVYGWADASTERTFLLMRDQVLLPLVAAGLVLRNPDNPALCPTSPLLHFALTADLLPVLRAHGTPDWATAVSAFRQGWEASHKRKAQEALPAGLSSSASIRRSRM</sequence>